<dbReference type="InterPro" id="IPR036188">
    <property type="entry name" value="FAD/NAD-bd_sf"/>
</dbReference>
<evidence type="ECO:0000256" key="6">
    <source>
        <dbReference type="SAM" id="MobiDB-lite"/>
    </source>
</evidence>
<feature type="region of interest" description="Disordered" evidence="6">
    <location>
        <begin position="217"/>
        <end position="243"/>
    </location>
</feature>
<keyword evidence="9" id="KW-1185">Reference proteome</keyword>
<proteinExistence type="inferred from homology"/>
<dbReference type="EMBL" id="AMGV01000004">
    <property type="protein sequence ID" value="KEF57356.1"/>
    <property type="molecule type" value="Genomic_DNA"/>
</dbReference>
<accession>A0A072PBY6</accession>
<evidence type="ECO:0000313" key="8">
    <source>
        <dbReference type="EMBL" id="KEF57356.1"/>
    </source>
</evidence>
<organism evidence="8 9">
    <name type="scientific">Exophiala aquamarina CBS 119918</name>
    <dbReference type="NCBI Taxonomy" id="1182545"/>
    <lineage>
        <taxon>Eukaryota</taxon>
        <taxon>Fungi</taxon>
        <taxon>Dikarya</taxon>
        <taxon>Ascomycota</taxon>
        <taxon>Pezizomycotina</taxon>
        <taxon>Eurotiomycetes</taxon>
        <taxon>Chaetothyriomycetidae</taxon>
        <taxon>Chaetothyriales</taxon>
        <taxon>Herpotrichiellaceae</taxon>
        <taxon>Exophiala</taxon>
    </lineage>
</organism>
<gene>
    <name evidence="8" type="ORF">A1O9_05273</name>
</gene>
<evidence type="ECO:0000313" key="9">
    <source>
        <dbReference type="Proteomes" id="UP000027920"/>
    </source>
</evidence>
<keyword evidence="3" id="KW-0285">Flavoprotein</keyword>
<dbReference type="AlphaFoldDB" id="A0A072PBY6"/>
<dbReference type="PANTHER" id="PTHR10961">
    <property type="entry name" value="PEROXISOMAL SARCOSINE OXIDASE"/>
    <property type="match status" value="1"/>
</dbReference>
<comment type="cofactor">
    <cofactor evidence="1">
        <name>FAD</name>
        <dbReference type="ChEBI" id="CHEBI:57692"/>
    </cofactor>
</comment>
<dbReference type="PANTHER" id="PTHR10961:SF46">
    <property type="entry name" value="PEROXISOMAL SARCOSINE OXIDASE"/>
    <property type="match status" value="1"/>
</dbReference>
<dbReference type="RefSeq" id="XP_013259946.1">
    <property type="nucleotide sequence ID" value="XM_013404492.1"/>
</dbReference>
<dbReference type="GeneID" id="25280199"/>
<keyword evidence="5" id="KW-0560">Oxidoreductase</keyword>
<feature type="compositionally biased region" description="Basic and acidic residues" evidence="6">
    <location>
        <begin position="217"/>
        <end position="237"/>
    </location>
</feature>
<comment type="caution">
    <text evidence="8">The sequence shown here is derived from an EMBL/GenBank/DDBJ whole genome shotgun (WGS) entry which is preliminary data.</text>
</comment>
<dbReference type="GO" id="GO:0050031">
    <property type="term" value="F:L-pipecolate oxidase activity"/>
    <property type="evidence" value="ECO:0007669"/>
    <property type="project" value="TreeGrafter"/>
</dbReference>
<dbReference type="InterPro" id="IPR006076">
    <property type="entry name" value="FAD-dep_OxRdtase"/>
</dbReference>
<dbReference type="GO" id="GO:0050660">
    <property type="term" value="F:flavin adenine dinucleotide binding"/>
    <property type="evidence" value="ECO:0007669"/>
    <property type="project" value="InterPro"/>
</dbReference>
<dbReference type="HOGENOM" id="CLU_085249_0_0_1"/>
<protein>
    <recommendedName>
        <fullName evidence="7">FAD dependent oxidoreductase domain-containing protein</fullName>
    </recommendedName>
</protein>
<dbReference type="InterPro" id="IPR045170">
    <property type="entry name" value="MTOX"/>
</dbReference>
<dbReference type="Gene3D" id="3.30.9.10">
    <property type="entry name" value="D-Amino Acid Oxidase, subunit A, domain 2"/>
    <property type="match status" value="1"/>
</dbReference>
<dbReference type="OrthoDB" id="2219495at2759"/>
<evidence type="ECO:0000259" key="7">
    <source>
        <dbReference type="Pfam" id="PF01266"/>
    </source>
</evidence>
<dbReference type="VEuPathDB" id="FungiDB:A1O9_05273"/>
<dbReference type="GO" id="GO:0008115">
    <property type="term" value="F:sarcosine oxidase activity"/>
    <property type="evidence" value="ECO:0007669"/>
    <property type="project" value="TreeGrafter"/>
</dbReference>
<feature type="domain" description="FAD dependent oxidoreductase" evidence="7">
    <location>
        <begin position="5"/>
        <end position="198"/>
    </location>
</feature>
<dbReference type="GO" id="GO:0004657">
    <property type="term" value="F:proline dehydrogenase activity"/>
    <property type="evidence" value="ECO:0007669"/>
    <property type="project" value="TreeGrafter"/>
</dbReference>
<evidence type="ECO:0000256" key="4">
    <source>
        <dbReference type="ARBA" id="ARBA00022827"/>
    </source>
</evidence>
<comment type="similarity">
    <text evidence="2">Belongs to the MSOX/MTOX family.</text>
</comment>
<keyword evidence="4" id="KW-0274">FAD</keyword>
<name>A0A072PBY6_9EURO</name>
<evidence type="ECO:0000256" key="2">
    <source>
        <dbReference type="ARBA" id="ARBA00010989"/>
    </source>
</evidence>
<dbReference type="Proteomes" id="UP000027920">
    <property type="component" value="Unassembled WGS sequence"/>
</dbReference>
<evidence type="ECO:0000256" key="1">
    <source>
        <dbReference type="ARBA" id="ARBA00001974"/>
    </source>
</evidence>
<evidence type="ECO:0000256" key="5">
    <source>
        <dbReference type="ARBA" id="ARBA00023002"/>
    </source>
</evidence>
<evidence type="ECO:0000256" key="3">
    <source>
        <dbReference type="ARBA" id="ARBA00022630"/>
    </source>
</evidence>
<dbReference type="Pfam" id="PF01266">
    <property type="entry name" value="DAO"/>
    <property type="match status" value="1"/>
</dbReference>
<reference evidence="8 9" key="1">
    <citation type="submission" date="2013-03" db="EMBL/GenBank/DDBJ databases">
        <title>The Genome Sequence of Exophiala aquamarina CBS 119918.</title>
        <authorList>
            <consortium name="The Broad Institute Genomics Platform"/>
            <person name="Cuomo C."/>
            <person name="de Hoog S."/>
            <person name="Gorbushina A."/>
            <person name="Walker B."/>
            <person name="Young S.K."/>
            <person name="Zeng Q."/>
            <person name="Gargeya S."/>
            <person name="Fitzgerald M."/>
            <person name="Haas B."/>
            <person name="Abouelleil A."/>
            <person name="Allen A.W."/>
            <person name="Alvarado L."/>
            <person name="Arachchi H.M."/>
            <person name="Berlin A.M."/>
            <person name="Chapman S.B."/>
            <person name="Gainer-Dewar J."/>
            <person name="Goldberg J."/>
            <person name="Griggs A."/>
            <person name="Gujja S."/>
            <person name="Hansen M."/>
            <person name="Howarth C."/>
            <person name="Imamovic A."/>
            <person name="Ireland A."/>
            <person name="Larimer J."/>
            <person name="McCowan C."/>
            <person name="Murphy C."/>
            <person name="Pearson M."/>
            <person name="Poon T.W."/>
            <person name="Priest M."/>
            <person name="Roberts A."/>
            <person name="Saif S."/>
            <person name="Shea T."/>
            <person name="Sisk P."/>
            <person name="Sykes S."/>
            <person name="Wortman J."/>
            <person name="Nusbaum C."/>
            <person name="Birren B."/>
        </authorList>
    </citation>
    <scope>NUCLEOTIDE SEQUENCE [LARGE SCALE GENOMIC DNA]</scope>
    <source>
        <strain evidence="8 9">CBS 119918</strain>
    </source>
</reference>
<dbReference type="STRING" id="1182545.A0A072PBY6"/>
<sequence>MFDGQAEGVILEDRTVVQADLVIVAAGAWSNKLVYLGTRLIPIGHEVAWIKVSAEEEGRWKNMSITTNMSTGLNMFPPYNGEIKILRRSPGYKNTTIVPHPEDRSKKIQISYPRTIVSNPADVIPSEAEAAMRDNMCEIIPTLADRPFDRTKICWISTTPTADFLIAPHPRITGVHMATGGSAHAWKFLPIIGDWVVDSIMGTLAHELVEKYAFDKHSGDKDQNAPRKDGEPQELREKVRHHL</sequence>
<dbReference type="SUPFAM" id="SSF51905">
    <property type="entry name" value="FAD/NAD(P)-binding domain"/>
    <property type="match status" value="1"/>
</dbReference>